<feature type="domain" description="Type II/III secretion system secretin-like" evidence="2">
    <location>
        <begin position="229"/>
        <end position="393"/>
    </location>
</feature>
<dbReference type="InterPro" id="IPR032789">
    <property type="entry name" value="T2SS-T3SS_pil_N"/>
</dbReference>
<evidence type="ECO:0000259" key="3">
    <source>
        <dbReference type="Pfam" id="PF13629"/>
    </source>
</evidence>
<dbReference type="Pfam" id="PF13629">
    <property type="entry name" value="T2SS-T3SS_pil_N"/>
    <property type="match status" value="1"/>
</dbReference>
<dbReference type="InterPro" id="IPR004846">
    <property type="entry name" value="T2SS/T3SS_dom"/>
</dbReference>
<dbReference type="RefSeq" id="WP_352886800.1">
    <property type="nucleotide sequence ID" value="NZ_JBEPIJ010000001.1"/>
</dbReference>
<feature type="domain" description="Pilus formation protein N-terminal" evidence="3">
    <location>
        <begin position="16"/>
        <end position="85"/>
    </location>
</feature>
<evidence type="ECO:0000313" key="5">
    <source>
        <dbReference type="Proteomes" id="UP001465331"/>
    </source>
</evidence>
<dbReference type="InterPro" id="IPR050810">
    <property type="entry name" value="Bact_Secretion_Sys_Channel"/>
</dbReference>
<comment type="similarity">
    <text evidence="1">Belongs to the bacterial secretin family.</text>
</comment>
<dbReference type="InterPro" id="IPR001775">
    <property type="entry name" value="GspD/PilQ"/>
</dbReference>
<evidence type="ECO:0000313" key="4">
    <source>
        <dbReference type="EMBL" id="MES0872710.1"/>
    </source>
</evidence>
<dbReference type="EMBL" id="JBEPIJ010000001">
    <property type="protein sequence ID" value="MES0872710.1"/>
    <property type="molecule type" value="Genomic_DNA"/>
</dbReference>
<comment type="caution">
    <text evidence="4">The sequence shown here is derived from an EMBL/GenBank/DDBJ whole genome shotgun (WGS) entry which is preliminary data.</text>
</comment>
<gene>
    <name evidence="4" type="ORF">ABSH63_01610</name>
</gene>
<evidence type="ECO:0000256" key="1">
    <source>
        <dbReference type="RuleBase" id="RU004003"/>
    </source>
</evidence>
<sequence>MTVLLLCAALPASAEPTVLMVELGTQRLHRAAGDVSRVAVGNPAIADVTVVNRRELLITGNGLGITSLHVWTRGAPQPKEYRVRVGAVVDPSPRARPDPQLAGATIDQGRSLSGTLPNLLAHRRAVQAGQLAEAGQLTDSSGVELETQVMTTVKIAEIGRSTMRRYGLNASKASGGDSGGLFAPGSLSGVELGTGSAAGIEFLQNLPLQNAFNLVLADPGRGLLGIISLLESKGLVRVLAEPSLLAMSGQTATYLAGGEFPVPVSQGGASAGGISIQYKEFGVRLAISPTVLARNRIAMKVAPEVSDLDFSAGIQIGGVAVPALSVRRTETTIELGDGETFVISGLVSSNLADNVNKVPWLGDIPVLGAFFKSNDLKREDRELIMVVTPRLVRPLAKGARLPKLPGSEYDRYAPSAAQTIFLERGEFDSGFSR</sequence>
<dbReference type="Pfam" id="PF00263">
    <property type="entry name" value="Secretin"/>
    <property type="match status" value="1"/>
</dbReference>
<accession>A0ABV2A7I3</accession>
<evidence type="ECO:0000259" key="2">
    <source>
        <dbReference type="Pfam" id="PF00263"/>
    </source>
</evidence>
<dbReference type="Proteomes" id="UP001465331">
    <property type="component" value="Unassembled WGS sequence"/>
</dbReference>
<protein>
    <submittedName>
        <fullName evidence="4">Type II and III secretion system protein family protein</fullName>
    </submittedName>
</protein>
<dbReference type="PANTHER" id="PTHR30332">
    <property type="entry name" value="PROBABLE GENERAL SECRETION PATHWAY PROTEIN D"/>
    <property type="match status" value="1"/>
</dbReference>
<organism evidence="4 5">
    <name type="scientific">Sinimarinibacterium thermocellulolyticum</name>
    <dbReference type="NCBI Taxonomy" id="3170016"/>
    <lineage>
        <taxon>Bacteria</taxon>
        <taxon>Pseudomonadati</taxon>
        <taxon>Pseudomonadota</taxon>
        <taxon>Gammaproteobacteria</taxon>
        <taxon>Nevskiales</taxon>
        <taxon>Nevskiaceae</taxon>
        <taxon>Sinimarinibacterium</taxon>
    </lineage>
</organism>
<name>A0ABV2A7I3_9GAMM</name>
<dbReference type="PANTHER" id="PTHR30332:SF17">
    <property type="entry name" value="TYPE IV PILIATION SYSTEM PROTEIN DR_0774-RELATED"/>
    <property type="match status" value="1"/>
</dbReference>
<proteinExistence type="inferred from homology"/>
<keyword evidence="5" id="KW-1185">Reference proteome</keyword>
<dbReference type="PRINTS" id="PR00811">
    <property type="entry name" value="BCTERIALGSPD"/>
</dbReference>
<reference evidence="4 5" key="1">
    <citation type="submission" date="2024-06" db="EMBL/GenBank/DDBJ databases">
        <authorList>
            <person name="Li Z."/>
            <person name="Jiang Y."/>
        </authorList>
    </citation>
    <scope>NUCLEOTIDE SEQUENCE [LARGE SCALE GENOMIC DNA]</scope>
    <source>
        <strain evidence="4 5">HSW-8</strain>
    </source>
</reference>